<organism evidence="6">
    <name type="scientific">Musca domestica</name>
    <name type="common">House fly</name>
    <dbReference type="NCBI Taxonomy" id="7370"/>
    <lineage>
        <taxon>Eukaryota</taxon>
        <taxon>Metazoa</taxon>
        <taxon>Ecdysozoa</taxon>
        <taxon>Arthropoda</taxon>
        <taxon>Hexapoda</taxon>
        <taxon>Insecta</taxon>
        <taxon>Pterygota</taxon>
        <taxon>Neoptera</taxon>
        <taxon>Endopterygota</taxon>
        <taxon>Diptera</taxon>
        <taxon>Brachycera</taxon>
        <taxon>Muscomorpha</taxon>
        <taxon>Muscoidea</taxon>
        <taxon>Muscidae</taxon>
        <taxon>Musca</taxon>
    </lineage>
</organism>
<dbReference type="STRING" id="7370.A0A1I8NI14"/>
<dbReference type="GO" id="GO:0030897">
    <property type="term" value="C:HOPS complex"/>
    <property type="evidence" value="ECO:0007669"/>
    <property type="project" value="UniProtKB-UniRule"/>
</dbReference>
<keyword evidence="3" id="KW-0653">Protein transport</keyword>
<dbReference type="OrthoDB" id="1792at2759"/>
<keyword evidence="3" id="KW-0458">Lysosome</keyword>
<feature type="domain" description="Vps16 N-terminal" evidence="5">
    <location>
        <begin position="6"/>
        <end position="423"/>
    </location>
</feature>
<protein>
    <recommendedName>
        <fullName evidence="2 3">Vacuolar protein sorting-associated protein 16 homolog</fullName>
    </recommendedName>
</protein>
<dbReference type="GO" id="GO:0042144">
    <property type="term" value="P:vacuole fusion, non-autophagic"/>
    <property type="evidence" value="ECO:0007669"/>
    <property type="project" value="TreeGrafter"/>
</dbReference>
<comment type="similarity">
    <text evidence="1 3">Belongs to the VPS16 family.</text>
</comment>
<dbReference type="InterPro" id="IPR006926">
    <property type="entry name" value="Vps16_N"/>
</dbReference>
<dbReference type="GO" id="GO:0005765">
    <property type="term" value="C:lysosomal membrane"/>
    <property type="evidence" value="ECO:0007669"/>
    <property type="project" value="UniProtKB-SubCell"/>
</dbReference>
<accession>A0A1I8NI14</accession>
<dbReference type="AlphaFoldDB" id="A0A1I8NI14"/>
<dbReference type="GO" id="GO:0006886">
    <property type="term" value="P:intracellular protein transport"/>
    <property type="evidence" value="ECO:0007669"/>
    <property type="project" value="InterPro"/>
</dbReference>
<feature type="domain" description="Vps16 C-terminal" evidence="4">
    <location>
        <begin position="517"/>
        <end position="836"/>
    </location>
</feature>
<comment type="subcellular location">
    <subcellularLocation>
        <location evidence="3">Late endosome membrane</location>
        <topology evidence="3">Peripheral membrane protein</topology>
        <orientation evidence="3">Cytoplasmic side</orientation>
    </subcellularLocation>
    <subcellularLocation>
        <location evidence="3">Lysosome membrane</location>
        <topology evidence="3">Peripheral membrane protein</topology>
        <orientation evidence="3">Cytoplasmic side</orientation>
    </subcellularLocation>
    <text evidence="3">Cytoplasmic, peripheral membrane protein associated with late endosomes/lysosomes.</text>
</comment>
<dbReference type="Proteomes" id="UP001652621">
    <property type="component" value="Unplaced"/>
</dbReference>
<dbReference type="GO" id="GO:0033263">
    <property type="term" value="C:CORVET complex"/>
    <property type="evidence" value="ECO:0007669"/>
    <property type="project" value="UniProtKB-UniRule"/>
</dbReference>
<reference evidence="8" key="2">
    <citation type="submission" date="2025-04" db="UniProtKB">
        <authorList>
            <consortium name="RefSeq"/>
        </authorList>
    </citation>
    <scope>IDENTIFICATION</scope>
    <source>
        <strain evidence="8">Aabys</strain>
    </source>
</reference>
<dbReference type="InterPro" id="IPR006925">
    <property type="entry name" value="Vps16_C"/>
</dbReference>
<dbReference type="PIRSF" id="PIRSF007949">
    <property type="entry name" value="VPS16"/>
    <property type="match status" value="1"/>
</dbReference>
<dbReference type="Pfam" id="PF04840">
    <property type="entry name" value="Vps16_C"/>
    <property type="match status" value="1"/>
</dbReference>
<dbReference type="SUPFAM" id="SSF82171">
    <property type="entry name" value="DPP6 N-terminal domain-like"/>
    <property type="match status" value="1"/>
</dbReference>
<evidence type="ECO:0000313" key="6">
    <source>
        <dbReference type="EnsemblMetazoa" id="MDOA015351-PA"/>
    </source>
</evidence>
<name>A0A1I8NI14_MUSDO</name>
<dbReference type="GO" id="GO:0003779">
    <property type="term" value="F:actin binding"/>
    <property type="evidence" value="ECO:0007669"/>
    <property type="project" value="TreeGrafter"/>
</dbReference>
<keyword evidence="3" id="KW-0472">Membrane</keyword>
<dbReference type="InterPro" id="IPR016534">
    <property type="entry name" value="VPS16"/>
</dbReference>
<proteinExistence type="inferred from homology"/>
<dbReference type="RefSeq" id="XP_005176360.1">
    <property type="nucleotide sequence ID" value="XM_005176303.3"/>
</dbReference>
<keyword evidence="7" id="KW-1185">Reference proteome</keyword>
<evidence type="ECO:0000259" key="4">
    <source>
        <dbReference type="Pfam" id="PF04840"/>
    </source>
</evidence>
<evidence type="ECO:0000256" key="3">
    <source>
        <dbReference type="PIRNR" id="PIRNR007949"/>
    </source>
</evidence>
<dbReference type="eggNOG" id="KOG2280">
    <property type="taxonomic scope" value="Eukaryota"/>
</dbReference>
<evidence type="ECO:0000256" key="1">
    <source>
        <dbReference type="ARBA" id="ARBA00009250"/>
    </source>
</evidence>
<dbReference type="KEGG" id="mde:101889456"/>
<dbReference type="PANTHER" id="PTHR12811">
    <property type="entry name" value="VACUOLAR PROTEIN SORTING VPS16"/>
    <property type="match status" value="1"/>
</dbReference>
<keyword evidence="3" id="KW-0967">Endosome</keyword>
<dbReference type="VEuPathDB" id="VectorBase:MDOA015351"/>
<comment type="function">
    <text evidence="3">Plays a role in vesicle-mediated protein trafficking to lysosomal compartments including the endocytic membrane transport and autophagic pathways. Believed to act as a core component of the putative HOPS and CORVET endosomal tethering complexes.</text>
</comment>
<dbReference type="VEuPathDB" id="VectorBase:MDOMA2_020847"/>
<dbReference type="GO" id="GO:0016197">
    <property type="term" value="P:endosomal transport"/>
    <property type="evidence" value="ECO:0007669"/>
    <property type="project" value="TreeGrafter"/>
</dbReference>
<dbReference type="InterPro" id="IPR038132">
    <property type="entry name" value="Vps16_C_sf"/>
</dbReference>
<evidence type="ECO:0000259" key="5">
    <source>
        <dbReference type="Pfam" id="PF04841"/>
    </source>
</evidence>
<reference evidence="6" key="1">
    <citation type="submission" date="2020-05" db="UniProtKB">
        <authorList>
            <consortium name="EnsemblMetazoa"/>
        </authorList>
    </citation>
    <scope>IDENTIFICATION</scope>
    <source>
        <strain evidence="6">Aabys</strain>
    </source>
</reference>
<dbReference type="Gene3D" id="1.10.150.780">
    <property type="entry name" value="Vps16, C-terminal region"/>
    <property type="match status" value="1"/>
</dbReference>
<evidence type="ECO:0000313" key="7">
    <source>
        <dbReference type="Proteomes" id="UP001652621"/>
    </source>
</evidence>
<evidence type="ECO:0000256" key="2">
    <source>
        <dbReference type="ARBA" id="ARBA00017947"/>
    </source>
</evidence>
<keyword evidence="3" id="KW-0813">Transport</keyword>
<dbReference type="GO" id="GO:0031902">
    <property type="term" value="C:late endosome membrane"/>
    <property type="evidence" value="ECO:0007669"/>
    <property type="project" value="UniProtKB-SubCell"/>
</dbReference>
<dbReference type="PANTHER" id="PTHR12811:SF0">
    <property type="entry name" value="VACUOLAR PROTEIN SORTING-ASSOCIATED PROTEIN 16 HOMOLOG"/>
    <property type="match status" value="1"/>
</dbReference>
<gene>
    <name evidence="6" type="primary">101889456</name>
    <name evidence="8" type="synonym">LOC101889456</name>
</gene>
<sequence>MPIMYNTGDWFVLRPTTYRKFDLYPPEWPLDLDLEYMSVACAPYGGPVAVTRDPNKIVPVKGTAKPVIRIFDTAGQELGKIWWNHGRLISMGWSDTEELICVQEDALVFIYDMFGNEKESYCIGQEASETKILDAKIFQSSAGTGIAVMTTKHRVFLKHTSSKDFRSRLLPEIPKSLTDCTCWEIVTEDRNSYCLLGREREVIKLFPGESVGSVIRNLFDKPFERIILMSVSYNHQNLALYTNNGIVWMGSIDMKQKYCEFDTGRKDIPKQIEWIMNVDNDQSEAIVIAYPSFLLVVNRNGDKNLFTYDPAIFLVAEMDGVRILTNTSHEMIQKLPKCVQNIFAINSQEPSSFLFEAQKKYQDKSHQADEYLSLFRDRMNVAVDECIEAAGYEFCTATQKSLMRTAYFGKGFIPAHNPDEYIRMLRTLRVLNALRHPRIAVPLTIKQFLYLKPEIILARLVFRKHYAIAIQVAKHLKLPESWILEHWAYHKVMNDRNDIEVARKITEKFKNPSVEGISFCNIAEKAHAAGRDELAIKLLELEPRTSLQVPLLLKLGKYNRAVQSATQSGDTELVATVLLEIKKKMMLTNFHMIIREYPMALNIYKKIMNEWSRTALYDIYNTEDDHKSIAEYHFRNALESKSLESNLSTIANSYTQGRRNIEAELCSDTSKLMKLQKTLNNKYSSIYGNVTFLGLSIHETIEKLLDLGEFKEAEKIKNDFKVPDRRFWWLRILNLSSKYKWDELEKFAKSKKSPIGYEPFVEVCLKQNNLTEARKYILKCRDDRKTHWYIRAELYEEAVDAAFEQRDINSLYVIQQKANTLGNRQLLDKIITYIAMLSSKK</sequence>
<dbReference type="EnsemblMetazoa" id="MDOA015351-RA">
    <property type="protein sequence ID" value="MDOA015351-PA"/>
    <property type="gene ID" value="MDOA015351"/>
</dbReference>
<dbReference type="Pfam" id="PF04841">
    <property type="entry name" value="Vps16_N"/>
    <property type="match status" value="1"/>
</dbReference>
<evidence type="ECO:0000313" key="8">
    <source>
        <dbReference type="RefSeq" id="XP_005176360.1"/>
    </source>
</evidence>